<dbReference type="RefSeq" id="WP_352014930.1">
    <property type="nucleotide sequence ID" value="NZ_JBHSBC010000021.1"/>
</dbReference>
<gene>
    <name evidence="2" type="ORF">ACFOYY_22270</name>
</gene>
<dbReference type="EMBL" id="JBHSBC010000021">
    <property type="protein sequence ID" value="MFC3982876.1"/>
    <property type="molecule type" value="Genomic_DNA"/>
</dbReference>
<proteinExistence type="predicted"/>
<dbReference type="Proteomes" id="UP001595698">
    <property type="component" value="Unassembled WGS sequence"/>
</dbReference>
<feature type="domain" description="AB hydrolase-1" evidence="1">
    <location>
        <begin position="23"/>
        <end position="255"/>
    </location>
</feature>
<dbReference type="InterPro" id="IPR000073">
    <property type="entry name" value="AB_hydrolase_1"/>
</dbReference>
<keyword evidence="3" id="KW-1185">Reference proteome</keyword>
<name>A0ABV8F2Z1_9ACTN</name>
<organism evidence="2 3">
    <name type="scientific">Streptosporangium jomthongense</name>
    <dbReference type="NCBI Taxonomy" id="1193683"/>
    <lineage>
        <taxon>Bacteria</taxon>
        <taxon>Bacillati</taxon>
        <taxon>Actinomycetota</taxon>
        <taxon>Actinomycetes</taxon>
        <taxon>Streptosporangiales</taxon>
        <taxon>Streptosporangiaceae</taxon>
        <taxon>Streptosporangium</taxon>
    </lineage>
</organism>
<sequence length="267" mass="29941">METLVLDGNPIDYDVTGTTGPTLVLVSGWCQDHRLFDHVLPLLAENHRVIRADWRGHGAVRSVEADFGPAEQAADVIKLMDALGVDRFVPVSTSHGGWANMEITDRLSPERVPGSVVIDWIMVEAWPEFVQDLRDIQDPELWLAGRQRLFDFWLGGTAHPAVARHLDDEMASFDFDMWARSCRVIENAYATWGSPLRRMAALKVQRPIAHLFSQPSLPDYEAVQREFASANPWFRPHRIPGQTHFPTLESPAVLAGLVEKFAASVGR</sequence>
<dbReference type="Gene3D" id="3.40.50.1820">
    <property type="entry name" value="alpha/beta hydrolase"/>
    <property type="match status" value="1"/>
</dbReference>
<accession>A0ABV8F2Z1</accession>
<dbReference type="GO" id="GO:0016787">
    <property type="term" value="F:hydrolase activity"/>
    <property type="evidence" value="ECO:0007669"/>
    <property type="project" value="UniProtKB-KW"/>
</dbReference>
<dbReference type="PANTHER" id="PTHR43194">
    <property type="entry name" value="HYDROLASE ALPHA/BETA FOLD FAMILY"/>
    <property type="match status" value="1"/>
</dbReference>
<dbReference type="Pfam" id="PF12697">
    <property type="entry name" value="Abhydrolase_6"/>
    <property type="match status" value="1"/>
</dbReference>
<dbReference type="InterPro" id="IPR029058">
    <property type="entry name" value="AB_hydrolase_fold"/>
</dbReference>
<dbReference type="Gene3D" id="1.10.210.20">
    <property type="match status" value="1"/>
</dbReference>
<reference evidence="3" key="1">
    <citation type="journal article" date="2019" name="Int. J. Syst. Evol. Microbiol.">
        <title>The Global Catalogue of Microorganisms (GCM) 10K type strain sequencing project: providing services to taxonomists for standard genome sequencing and annotation.</title>
        <authorList>
            <consortium name="The Broad Institute Genomics Platform"/>
            <consortium name="The Broad Institute Genome Sequencing Center for Infectious Disease"/>
            <person name="Wu L."/>
            <person name="Ma J."/>
        </authorList>
    </citation>
    <scope>NUCLEOTIDE SEQUENCE [LARGE SCALE GENOMIC DNA]</scope>
    <source>
        <strain evidence="3">TBRC 7912</strain>
    </source>
</reference>
<evidence type="ECO:0000259" key="1">
    <source>
        <dbReference type="Pfam" id="PF12697"/>
    </source>
</evidence>
<dbReference type="InterPro" id="IPR050228">
    <property type="entry name" value="Carboxylesterase_BioH"/>
</dbReference>
<keyword evidence="2" id="KW-0378">Hydrolase</keyword>
<evidence type="ECO:0000313" key="2">
    <source>
        <dbReference type="EMBL" id="MFC3982876.1"/>
    </source>
</evidence>
<dbReference type="SUPFAM" id="SSF53474">
    <property type="entry name" value="alpha/beta-Hydrolases"/>
    <property type="match status" value="1"/>
</dbReference>
<comment type="caution">
    <text evidence="2">The sequence shown here is derived from an EMBL/GenBank/DDBJ whole genome shotgun (WGS) entry which is preliminary data.</text>
</comment>
<protein>
    <submittedName>
        <fullName evidence="2">Alpha/beta fold hydrolase</fullName>
    </submittedName>
</protein>
<dbReference type="PANTHER" id="PTHR43194:SF2">
    <property type="entry name" value="PEROXISOMAL MEMBRANE PROTEIN LPX1"/>
    <property type="match status" value="1"/>
</dbReference>
<evidence type="ECO:0000313" key="3">
    <source>
        <dbReference type="Proteomes" id="UP001595698"/>
    </source>
</evidence>